<reference evidence="7" key="1">
    <citation type="journal article" date="2020" name="Cell">
        <title>Large-Scale Comparative Analyses of Tick Genomes Elucidate Their Genetic Diversity and Vector Capacities.</title>
        <authorList>
            <consortium name="Tick Genome and Microbiome Consortium (TIGMIC)"/>
            <person name="Jia N."/>
            <person name="Wang J."/>
            <person name="Shi W."/>
            <person name="Du L."/>
            <person name="Sun Y."/>
            <person name="Zhan W."/>
            <person name="Jiang J.F."/>
            <person name="Wang Q."/>
            <person name="Zhang B."/>
            <person name="Ji P."/>
            <person name="Bell-Sakyi L."/>
            <person name="Cui X.M."/>
            <person name="Yuan T.T."/>
            <person name="Jiang B.G."/>
            <person name="Yang W.F."/>
            <person name="Lam T.T."/>
            <person name="Chang Q.C."/>
            <person name="Ding S.J."/>
            <person name="Wang X.J."/>
            <person name="Zhu J.G."/>
            <person name="Ruan X.D."/>
            <person name="Zhao L."/>
            <person name="Wei J.T."/>
            <person name="Ye R.Z."/>
            <person name="Que T.C."/>
            <person name="Du C.H."/>
            <person name="Zhou Y.H."/>
            <person name="Cheng J.X."/>
            <person name="Dai P.F."/>
            <person name="Guo W.B."/>
            <person name="Han X.H."/>
            <person name="Huang E.J."/>
            <person name="Li L.F."/>
            <person name="Wei W."/>
            <person name="Gao Y.C."/>
            <person name="Liu J.Z."/>
            <person name="Shao H.Z."/>
            <person name="Wang X."/>
            <person name="Wang C.C."/>
            <person name="Yang T.C."/>
            <person name="Huo Q.B."/>
            <person name="Li W."/>
            <person name="Chen H.Y."/>
            <person name="Chen S.E."/>
            <person name="Zhou L.G."/>
            <person name="Ni X.B."/>
            <person name="Tian J.H."/>
            <person name="Sheng Y."/>
            <person name="Liu T."/>
            <person name="Pan Y.S."/>
            <person name="Xia L.Y."/>
            <person name="Li J."/>
            <person name="Zhao F."/>
            <person name="Cao W.C."/>
        </authorList>
    </citation>
    <scope>NUCLEOTIDE SEQUENCE</scope>
    <source>
        <strain evidence="7">Rsan-2018</strain>
    </source>
</reference>
<keyword evidence="4" id="KW-0833">Ubl conjugation pathway</keyword>
<comment type="pathway">
    <text evidence="2 4">Protein modification; protein ubiquitination.</text>
</comment>
<comment type="caution">
    <text evidence="7">The sequence shown here is derived from an EMBL/GenBank/DDBJ whole genome shotgun (WGS) entry which is preliminary data.</text>
</comment>
<accession>A0A9D4SYD0</accession>
<protein>
    <recommendedName>
        <fullName evidence="4">E3 ubiquitin-protein ligase</fullName>
        <ecNumber evidence="4">2.3.2.26</ecNumber>
    </recommendedName>
</protein>
<dbReference type="Proteomes" id="UP000821837">
    <property type="component" value="Chromosome 3"/>
</dbReference>
<organism evidence="7 8">
    <name type="scientific">Rhipicephalus sanguineus</name>
    <name type="common">Brown dog tick</name>
    <name type="synonym">Ixodes sanguineus</name>
    <dbReference type="NCBI Taxonomy" id="34632"/>
    <lineage>
        <taxon>Eukaryota</taxon>
        <taxon>Metazoa</taxon>
        <taxon>Ecdysozoa</taxon>
        <taxon>Arthropoda</taxon>
        <taxon>Chelicerata</taxon>
        <taxon>Arachnida</taxon>
        <taxon>Acari</taxon>
        <taxon>Parasitiformes</taxon>
        <taxon>Ixodida</taxon>
        <taxon>Ixodoidea</taxon>
        <taxon>Ixodidae</taxon>
        <taxon>Rhipicephalinae</taxon>
        <taxon>Rhipicephalus</taxon>
        <taxon>Rhipicephalus</taxon>
    </lineage>
</organism>
<dbReference type="SUPFAM" id="SSF48371">
    <property type="entry name" value="ARM repeat"/>
    <property type="match status" value="1"/>
</dbReference>
<feature type="compositionally biased region" description="Pro residues" evidence="5">
    <location>
        <begin position="34"/>
        <end position="49"/>
    </location>
</feature>
<comment type="catalytic activity">
    <reaction evidence="1 4">
        <text>S-ubiquitinyl-[E2 ubiquitin-conjugating enzyme]-L-cysteine + [acceptor protein]-L-lysine = [E2 ubiquitin-conjugating enzyme]-L-cysteine + N(6)-ubiquitinyl-[acceptor protein]-L-lysine.</text>
        <dbReference type="EC" id="2.3.2.26"/>
    </reaction>
</comment>
<dbReference type="VEuPathDB" id="VectorBase:RSAN_041485"/>
<feature type="compositionally biased region" description="Basic and acidic residues" evidence="5">
    <location>
        <begin position="80"/>
        <end position="89"/>
    </location>
</feature>
<name>A0A9D4SYD0_RHISA</name>
<evidence type="ECO:0000313" key="8">
    <source>
        <dbReference type="Proteomes" id="UP000821837"/>
    </source>
</evidence>
<evidence type="ECO:0000256" key="2">
    <source>
        <dbReference type="ARBA" id="ARBA00004906"/>
    </source>
</evidence>
<dbReference type="GO" id="GO:0016607">
    <property type="term" value="C:nuclear speck"/>
    <property type="evidence" value="ECO:0007669"/>
    <property type="project" value="TreeGrafter"/>
</dbReference>
<proteinExistence type="inferred from homology"/>
<evidence type="ECO:0000256" key="1">
    <source>
        <dbReference type="ARBA" id="ARBA00000885"/>
    </source>
</evidence>
<sequence>MEPTQSRSRTRTLAHCDSYPSTHNGIALDAQQPPAQPPPQQQPQQPDQPPSSAVKRNLDSDDAPQQHKKLKSHFRPCRGHGGDRPEKGCALESGAAGGRASKGGGGARGAASSGKAATTGSCASSSGSGSRRRSCRGAKLAGGAPSGGGPMDQGAASSSSSNHHLPPPDAQPPALLEARGLPPHLFGALGPRMQHFLHRSIGSSASSRAQQLLAGLQCGEEGQQLQATMEMCQLLVMGNEDTLAGFPVKQVVPALTALLALEHNFDLMNHACRALTYMMEALPRSSAVVVDALPAFLEKTMRSSRAILVLF</sequence>
<dbReference type="GO" id="GO:0006974">
    <property type="term" value="P:DNA damage response"/>
    <property type="evidence" value="ECO:0007669"/>
    <property type="project" value="TreeGrafter"/>
</dbReference>
<feature type="compositionally biased region" description="Low complexity" evidence="5">
    <location>
        <begin position="109"/>
        <end position="129"/>
    </location>
</feature>
<dbReference type="EC" id="2.3.2.26" evidence="4"/>
<gene>
    <name evidence="7" type="ORF">HPB52_009578</name>
</gene>
<dbReference type="GO" id="GO:0043161">
    <property type="term" value="P:proteasome-mediated ubiquitin-dependent protein catabolic process"/>
    <property type="evidence" value="ECO:0007669"/>
    <property type="project" value="TreeGrafter"/>
</dbReference>
<evidence type="ECO:0000256" key="4">
    <source>
        <dbReference type="RuleBase" id="RU369009"/>
    </source>
</evidence>
<dbReference type="InterPro" id="IPR011989">
    <property type="entry name" value="ARM-like"/>
</dbReference>
<dbReference type="GO" id="GO:0000209">
    <property type="term" value="P:protein polyubiquitination"/>
    <property type="evidence" value="ECO:0007669"/>
    <property type="project" value="TreeGrafter"/>
</dbReference>
<evidence type="ECO:0000256" key="5">
    <source>
        <dbReference type="SAM" id="MobiDB-lite"/>
    </source>
</evidence>
<evidence type="ECO:0000313" key="7">
    <source>
        <dbReference type="EMBL" id="KAH7961530.1"/>
    </source>
</evidence>
<dbReference type="InterPro" id="IPR057948">
    <property type="entry name" value="TPR_TRIP12_N"/>
</dbReference>
<feature type="domain" description="E3 ubiquitin-protein ligase TRIP12-like TPR repeats" evidence="6">
    <location>
        <begin position="199"/>
        <end position="300"/>
    </location>
</feature>
<comment type="function">
    <text evidence="4">E3 ubiquitin-protein ligase which accepts ubiquitin from an E2 ubiquitin-conjugating enzyme in the form of a thioester and then directly transfers the ubiquitin to targeted substrates.</text>
</comment>
<feature type="compositionally biased region" description="Basic residues" evidence="5">
    <location>
        <begin position="66"/>
        <end position="78"/>
    </location>
</feature>
<comment type="similarity">
    <text evidence="4">Belongs to the UPL family. K-HECT subfamily.</text>
</comment>
<reference evidence="7" key="2">
    <citation type="submission" date="2021-09" db="EMBL/GenBank/DDBJ databases">
        <authorList>
            <person name="Jia N."/>
            <person name="Wang J."/>
            <person name="Shi W."/>
            <person name="Du L."/>
            <person name="Sun Y."/>
            <person name="Zhan W."/>
            <person name="Jiang J."/>
            <person name="Wang Q."/>
            <person name="Zhang B."/>
            <person name="Ji P."/>
            <person name="Sakyi L.B."/>
            <person name="Cui X."/>
            <person name="Yuan T."/>
            <person name="Jiang B."/>
            <person name="Yang W."/>
            <person name="Lam T.T.-Y."/>
            <person name="Chang Q."/>
            <person name="Ding S."/>
            <person name="Wang X."/>
            <person name="Zhu J."/>
            <person name="Ruan X."/>
            <person name="Zhao L."/>
            <person name="Wei J."/>
            <person name="Que T."/>
            <person name="Du C."/>
            <person name="Cheng J."/>
            <person name="Dai P."/>
            <person name="Han X."/>
            <person name="Huang E."/>
            <person name="Gao Y."/>
            <person name="Liu J."/>
            <person name="Shao H."/>
            <person name="Ye R."/>
            <person name="Li L."/>
            <person name="Wei W."/>
            <person name="Wang X."/>
            <person name="Wang C."/>
            <person name="Huo Q."/>
            <person name="Li W."/>
            <person name="Guo W."/>
            <person name="Chen H."/>
            <person name="Chen S."/>
            <person name="Zhou L."/>
            <person name="Zhou L."/>
            <person name="Ni X."/>
            <person name="Tian J."/>
            <person name="Zhou Y."/>
            <person name="Sheng Y."/>
            <person name="Liu T."/>
            <person name="Pan Y."/>
            <person name="Xia L."/>
            <person name="Li J."/>
            <person name="Zhao F."/>
            <person name="Cao W."/>
        </authorList>
    </citation>
    <scope>NUCLEOTIDE SEQUENCE</scope>
    <source>
        <strain evidence="7">Rsan-2018</strain>
        <tissue evidence="7">Larvae</tissue>
    </source>
</reference>
<dbReference type="AlphaFoldDB" id="A0A9D4SYD0"/>
<evidence type="ECO:0000256" key="3">
    <source>
        <dbReference type="ARBA" id="ARBA00022679"/>
    </source>
</evidence>
<keyword evidence="3 4" id="KW-0808">Transferase</keyword>
<dbReference type="Pfam" id="PF25579">
    <property type="entry name" value="TPR_TRIP12_N"/>
    <property type="match status" value="1"/>
</dbReference>
<evidence type="ECO:0000259" key="6">
    <source>
        <dbReference type="Pfam" id="PF25579"/>
    </source>
</evidence>
<dbReference type="PANTHER" id="PTHR45670">
    <property type="entry name" value="E3 UBIQUITIN-PROTEIN LIGASE TRIP12"/>
    <property type="match status" value="1"/>
</dbReference>
<feature type="compositionally biased region" description="Gly residues" evidence="5">
    <location>
        <begin position="95"/>
        <end position="108"/>
    </location>
</feature>
<dbReference type="InterPro" id="IPR045322">
    <property type="entry name" value="HECTD1/TRIP12-like"/>
</dbReference>
<dbReference type="PANTHER" id="PTHR45670:SF13">
    <property type="entry name" value="E3 UBIQUITIN-PROTEIN LIGASE TRIP12"/>
    <property type="match status" value="1"/>
</dbReference>
<dbReference type="EMBL" id="JABSTV010001249">
    <property type="protein sequence ID" value="KAH7961530.1"/>
    <property type="molecule type" value="Genomic_DNA"/>
</dbReference>
<dbReference type="InterPro" id="IPR016024">
    <property type="entry name" value="ARM-type_fold"/>
</dbReference>
<feature type="region of interest" description="Disordered" evidence="5">
    <location>
        <begin position="1"/>
        <end position="177"/>
    </location>
</feature>
<keyword evidence="8" id="KW-1185">Reference proteome</keyword>
<dbReference type="GO" id="GO:0061630">
    <property type="term" value="F:ubiquitin protein ligase activity"/>
    <property type="evidence" value="ECO:0007669"/>
    <property type="project" value="UniProtKB-UniRule"/>
</dbReference>
<dbReference type="Gene3D" id="1.25.10.10">
    <property type="entry name" value="Leucine-rich Repeat Variant"/>
    <property type="match status" value="1"/>
</dbReference>